<dbReference type="GeneID" id="66130865"/>
<feature type="transmembrane region" description="Helical" evidence="1">
    <location>
        <begin position="35"/>
        <end position="53"/>
    </location>
</feature>
<dbReference type="EMBL" id="AP019781">
    <property type="protein sequence ID" value="BBL68159.1"/>
    <property type="molecule type" value="Genomic_DNA"/>
</dbReference>
<proteinExistence type="predicted"/>
<keyword evidence="1" id="KW-0812">Transmembrane</keyword>
<feature type="transmembrane region" description="Helical" evidence="1">
    <location>
        <begin position="59"/>
        <end position="78"/>
    </location>
</feature>
<feature type="transmembrane region" description="Helical" evidence="1">
    <location>
        <begin position="152"/>
        <end position="182"/>
    </location>
</feature>
<feature type="transmembrane region" description="Helical" evidence="1">
    <location>
        <begin position="99"/>
        <end position="132"/>
    </location>
</feature>
<keyword evidence="1" id="KW-1133">Transmembrane helix</keyword>
<dbReference type="InterPro" id="IPR019212">
    <property type="entry name" value="EhaG-like"/>
</dbReference>
<dbReference type="Pfam" id="PF09878">
    <property type="entry name" value="EhaG"/>
    <property type="match status" value="1"/>
</dbReference>
<sequence length="200" mass="21619">MIIPEYSLGLLVAFAAMGVAFFAMMRETDGFHRLLLTDLIEVVSLAFIALIGTDLAEALILPGLVVGTSELIALSEIYRIKEGYTRPPDAGLQIEVMESAPGILAALLVVYGIVLSGFSGGVVAGLGVLFYLLCRGHNERFELIETASGYSWALWIIAFFIFMILPQYWFFAVMLSGSAILVKVMAKMSLIGTMRGGPNA</sequence>
<reference evidence="2 3" key="1">
    <citation type="submission" date="2019-06" db="EMBL/GenBank/DDBJ databases">
        <title>Complete genome sequence of Methanoculleus chikugoensis strain MG62.</title>
        <authorList>
            <person name="Asakawa S."/>
            <person name="Dianou D."/>
        </authorList>
    </citation>
    <scope>NUCLEOTIDE SEQUENCE [LARGE SCALE GENOMIC DNA]</scope>
    <source>
        <strain evidence="2 3">MG62</strain>
    </source>
</reference>
<organism evidence="2 3">
    <name type="scientific">Methanoculleus chikugoensis</name>
    <dbReference type="NCBI Taxonomy" id="118126"/>
    <lineage>
        <taxon>Archaea</taxon>
        <taxon>Methanobacteriati</taxon>
        <taxon>Methanobacteriota</taxon>
        <taxon>Stenosarchaea group</taxon>
        <taxon>Methanomicrobia</taxon>
        <taxon>Methanomicrobiales</taxon>
        <taxon>Methanomicrobiaceae</taxon>
        <taxon>Methanoculleus</taxon>
    </lineage>
</organism>
<gene>
    <name evidence="2" type="ORF">MchiMG62_13400</name>
</gene>
<dbReference type="RefSeq" id="WP_244987603.1">
    <property type="nucleotide sequence ID" value="NZ_AP019781.1"/>
</dbReference>
<evidence type="ECO:0000256" key="1">
    <source>
        <dbReference type="SAM" id="Phobius"/>
    </source>
</evidence>
<name>A0ABM7H5K8_9EURY</name>
<keyword evidence="3" id="KW-1185">Reference proteome</keyword>
<evidence type="ECO:0000313" key="2">
    <source>
        <dbReference type="EMBL" id="BBL68159.1"/>
    </source>
</evidence>
<feature type="transmembrane region" description="Helical" evidence="1">
    <location>
        <begin position="6"/>
        <end position="23"/>
    </location>
</feature>
<protein>
    <submittedName>
        <fullName evidence="2">Membrane protein</fullName>
    </submittedName>
</protein>
<dbReference type="Proteomes" id="UP000824969">
    <property type="component" value="Chromosome"/>
</dbReference>
<accession>A0ABM7H5K8</accession>
<keyword evidence="1" id="KW-0472">Membrane</keyword>
<evidence type="ECO:0000313" key="3">
    <source>
        <dbReference type="Proteomes" id="UP000824969"/>
    </source>
</evidence>